<keyword evidence="9 11" id="KW-0472">Membrane</keyword>
<dbReference type="InParanoid" id="A0A6P7FE98"/>
<dbReference type="Gene3D" id="1.20.1280.290">
    <property type="match status" value="1"/>
</dbReference>
<dbReference type="RefSeq" id="XP_028131678.1">
    <property type="nucleotide sequence ID" value="XM_028275877.1"/>
</dbReference>
<keyword evidence="4 11" id="KW-0812">Transmembrane</keyword>
<feature type="transmembrane region" description="Helical" evidence="11">
    <location>
        <begin position="103"/>
        <end position="125"/>
    </location>
</feature>
<keyword evidence="6" id="KW-0931">ER-Golgi transport</keyword>
<evidence type="ECO:0000256" key="8">
    <source>
        <dbReference type="ARBA" id="ARBA00022989"/>
    </source>
</evidence>
<dbReference type="AlphaFoldDB" id="A0A6P7FE98"/>
<gene>
    <name evidence="12" type="primary">LOC114327300</name>
</gene>
<feature type="transmembrane region" description="Helical" evidence="11">
    <location>
        <begin position="79"/>
        <end position="97"/>
    </location>
</feature>
<evidence type="ECO:0000256" key="11">
    <source>
        <dbReference type="SAM" id="Phobius"/>
    </source>
</evidence>
<proteinExistence type="inferred from homology"/>
<dbReference type="Pfam" id="PF00810">
    <property type="entry name" value="ER_lumen_recept"/>
    <property type="match status" value="1"/>
</dbReference>
<evidence type="ECO:0000256" key="9">
    <source>
        <dbReference type="ARBA" id="ARBA00023136"/>
    </source>
</evidence>
<comment type="subcellular location">
    <subcellularLocation>
        <location evidence="1">Endoplasmic reticulum membrane</location>
        <topology evidence="1">Multi-pass membrane protein</topology>
    </subcellularLocation>
</comment>
<dbReference type="GO" id="GO:0016192">
    <property type="term" value="P:vesicle-mediated transport"/>
    <property type="evidence" value="ECO:0007669"/>
    <property type="project" value="UniProtKB-KW"/>
</dbReference>
<evidence type="ECO:0000256" key="7">
    <source>
        <dbReference type="ARBA" id="ARBA00022927"/>
    </source>
</evidence>
<evidence type="ECO:0000256" key="3">
    <source>
        <dbReference type="ARBA" id="ARBA00022448"/>
    </source>
</evidence>
<sequence>MDFILCSLLAIATLYLISAILKHKSYVGVSAKTQLLYTVALVVQGEISILYILLIAFPSIVAFTLAFKMRDTYEKEVDSFWAEILLIAAFILSVYVQPHFSSFGVLSTFSDYLETVAFIPQLYMIWNSKGTTKHMKVYIQLLFLYKLVNLLWLIYLILIHNLDWLTRQYNIKYSTVVILNFLILSVAVLTVRSKRILHCEEENMDTKVQNIFVVTSGLAPPITLTKPNAVSDATNEANKPLV</sequence>
<dbReference type="GO" id="GO:0006621">
    <property type="term" value="P:protein retention in ER lumen"/>
    <property type="evidence" value="ECO:0007669"/>
    <property type="project" value="InterPro"/>
</dbReference>
<protein>
    <submittedName>
        <fullName evidence="12">ER lumen protein-retaining receptor-like isoform X1</fullName>
    </submittedName>
</protein>
<dbReference type="GO" id="GO:0046923">
    <property type="term" value="F:ER retention sequence binding"/>
    <property type="evidence" value="ECO:0007669"/>
    <property type="project" value="InterPro"/>
</dbReference>
<keyword evidence="7" id="KW-0653">Protein transport</keyword>
<evidence type="ECO:0000256" key="5">
    <source>
        <dbReference type="ARBA" id="ARBA00022824"/>
    </source>
</evidence>
<evidence type="ECO:0000256" key="2">
    <source>
        <dbReference type="ARBA" id="ARBA00010120"/>
    </source>
</evidence>
<dbReference type="GO" id="GO:0005789">
    <property type="term" value="C:endoplasmic reticulum membrane"/>
    <property type="evidence" value="ECO:0007669"/>
    <property type="project" value="UniProtKB-SubCell"/>
</dbReference>
<feature type="transmembrane region" description="Helical" evidence="11">
    <location>
        <begin position="171"/>
        <end position="191"/>
    </location>
</feature>
<name>A0A6P7FE98_DIAVI</name>
<dbReference type="OrthoDB" id="7694678at2759"/>
<dbReference type="PANTHER" id="PTHR10585">
    <property type="entry name" value="ER LUMEN PROTEIN RETAINING RECEPTOR"/>
    <property type="match status" value="1"/>
</dbReference>
<keyword evidence="10" id="KW-0675">Receptor</keyword>
<accession>A0A6P7FE98</accession>
<evidence type="ECO:0000256" key="1">
    <source>
        <dbReference type="ARBA" id="ARBA00004477"/>
    </source>
</evidence>
<keyword evidence="5" id="KW-0256">Endoplasmic reticulum</keyword>
<evidence type="ECO:0000256" key="4">
    <source>
        <dbReference type="ARBA" id="ARBA00022692"/>
    </source>
</evidence>
<feature type="transmembrane region" description="Helical" evidence="11">
    <location>
        <begin position="35"/>
        <end position="67"/>
    </location>
</feature>
<keyword evidence="3" id="KW-0813">Transport</keyword>
<dbReference type="GO" id="GO:0015031">
    <property type="term" value="P:protein transport"/>
    <property type="evidence" value="ECO:0007669"/>
    <property type="project" value="UniProtKB-KW"/>
</dbReference>
<evidence type="ECO:0000256" key="6">
    <source>
        <dbReference type="ARBA" id="ARBA00022892"/>
    </source>
</evidence>
<keyword evidence="8 11" id="KW-1133">Transmembrane helix</keyword>
<dbReference type="KEGG" id="dvv:114327300"/>
<organism evidence="12">
    <name type="scientific">Diabrotica virgifera virgifera</name>
    <name type="common">western corn rootworm</name>
    <dbReference type="NCBI Taxonomy" id="50390"/>
    <lineage>
        <taxon>Eukaryota</taxon>
        <taxon>Metazoa</taxon>
        <taxon>Ecdysozoa</taxon>
        <taxon>Arthropoda</taxon>
        <taxon>Hexapoda</taxon>
        <taxon>Insecta</taxon>
        <taxon>Pterygota</taxon>
        <taxon>Neoptera</taxon>
        <taxon>Endopterygota</taxon>
        <taxon>Coleoptera</taxon>
        <taxon>Polyphaga</taxon>
        <taxon>Cucujiformia</taxon>
        <taxon>Chrysomeloidea</taxon>
        <taxon>Chrysomelidae</taxon>
        <taxon>Galerucinae</taxon>
        <taxon>Diabroticina</taxon>
        <taxon>Diabroticites</taxon>
        <taxon>Diabrotica</taxon>
    </lineage>
</organism>
<feature type="transmembrane region" description="Helical" evidence="11">
    <location>
        <begin position="137"/>
        <end position="159"/>
    </location>
</feature>
<comment type="similarity">
    <text evidence="2">Belongs to the ERD2 family.</text>
</comment>
<evidence type="ECO:0000313" key="12">
    <source>
        <dbReference type="RefSeq" id="XP_028131678.1"/>
    </source>
</evidence>
<reference evidence="12" key="1">
    <citation type="submission" date="2025-08" db="UniProtKB">
        <authorList>
            <consortium name="RefSeq"/>
        </authorList>
    </citation>
    <scope>IDENTIFICATION</scope>
    <source>
        <tissue evidence="12">Whole insect</tissue>
    </source>
</reference>
<dbReference type="InterPro" id="IPR000133">
    <property type="entry name" value="ER_ret_rcpt"/>
</dbReference>
<evidence type="ECO:0000256" key="10">
    <source>
        <dbReference type="ARBA" id="ARBA00023170"/>
    </source>
</evidence>